<comment type="caution">
    <text evidence="1">The sequence shown here is derived from an EMBL/GenBank/DDBJ whole genome shotgun (WGS) entry which is preliminary data.</text>
</comment>
<name>A0A062VAI4_9EURY</name>
<reference evidence="1 2" key="1">
    <citation type="journal article" date="2013" name="Nature">
        <title>Anaerobic oxidation of methane coupled to nitrate reduction in a novel archaeal lineage.</title>
        <authorList>
            <person name="Haroon M.F."/>
            <person name="Hu S."/>
            <person name="Shi Y."/>
            <person name="Imelfort M."/>
            <person name="Keller J."/>
            <person name="Hugenholtz P."/>
            <person name="Yuan Z."/>
            <person name="Tyson G.W."/>
        </authorList>
    </citation>
    <scope>NUCLEOTIDE SEQUENCE [LARGE SCALE GENOMIC DNA]</scope>
    <source>
        <strain evidence="1 2">ANME-2d</strain>
    </source>
</reference>
<dbReference type="RefSeq" id="WP_048089733.1">
    <property type="nucleotide sequence ID" value="NZ_JMIY01000002.1"/>
</dbReference>
<dbReference type="AlphaFoldDB" id="A0A062VAI4"/>
<organism evidence="1 2">
    <name type="scientific">Candidatus Methanoperedens nitratireducens</name>
    <dbReference type="NCBI Taxonomy" id="1392998"/>
    <lineage>
        <taxon>Archaea</taxon>
        <taxon>Methanobacteriati</taxon>
        <taxon>Methanobacteriota</taxon>
        <taxon>Stenosarchaea group</taxon>
        <taxon>Methanomicrobia</taxon>
        <taxon>Methanosarcinales</taxon>
        <taxon>ANME-2 cluster</taxon>
        <taxon>Candidatus Methanoperedentaceae</taxon>
        <taxon>Candidatus Methanoperedens</taxon>
    </lineage>
</organism>
<gene>
    <name evidence="1" type="ORF">ANME2D_01178</name>
</gene>
<dbReference type="EMBL" id="JMIY01000002">
    <property type="protein sequence ID" value="KCZ72744.1"/>
    <property type="molecule type" value="Genomic_DNA"/>
</dbReference>
<sequence>MSDYWGIPEQEYELSLLQFAREELSEMGYSVLSEKVEVCSGAGALTMTAVLRTEELQFGLYIHDGPKQRKSRGPPIISMLRLLSGMNSAEDLRNFVLAYQYDFHRNLAPEDVVLKDRIESDMREIYTFLYNLKIKDLYDNDLSSAADILRIRLREGSA</sequence>
<evidence type="ECO:0000313" key="1">
    <source>
        <dbReference type="EMBL" id="KCZ72744.1"/>
    </source>
</evidence>
<dbReference type="OrthoDB" id="146475at2157"/>
<keyword evidence="2" id="KW-1185">Reference proteome</keyword>
<dbReference type="Proteomes" id="UP000027153">
    <property type="component" value="Unassembled WGS sequence"/>
</dbReference>
<evidence type="ECO:0000313" key="2">
    <source>
        <dbReference type="Proteomes" id="UP000027153"/>
    </source>
</evidence>
<accession>A0A062VAI4</accession>
<proteinExistence type="predicted"/>
<protein>
    <submittedName>
        <fullName evidence="1">Uncharacterized protein</fullName>
    </submittedName>
</protein>